<dbReference type="EMBL" id="JAMZIH010003511">
    <property type="protein sequence ID" value="KAJ1676778.1"/>
    <property type="molecule type" value="Genomic_DNA"/>
</dbReference>
<evidence type="ECO:0000313" key="2">
    <source>
        <dbReference type="Proteomes" id="UP001145114"/>
    </source>
</evidence>
<name>A0ACC1HNS1_9FUNG</name>
<feature type="non-terminal residue" evidence="1">
    <location>
        <position position="1"/>
    </location>
</feature>
<comment type="caution">
    <text evidence="1">The sequence shown here is derived from an EMBL/GenBank/DDBJ whole genome shotgun (WGS) entry which is preliminary data.</text>
</comment>
<keyword evidence="2" id="KW-1185">Reference proteome</keyword>
<organism evidence="1 2">
    <name type="scientific">Spiromyces aspiralis</name>
    <dbReference type="NCBI Taxonomy" id="68401"/>
    <lineage>
        <taxon>Eukaryota</taxon>
        <taxon>Fungi</taxon>
        <taxon>Fungi incertae sedis</taxon>
        <taxon>Zoopagomycota</taxon>
        <taxon>Kickxellomycotina</taxon>
        <taxon>Kickxellomycetes</taxon>
        <taxon>Kickxellales</taxon>
        <taxon>Kickxellaceae</taxon>
        <taxon>Spiromyces</taxon>
    </lineage>
</organism>
<accession>A0ACC1HNS1</accession>
<sequence length="255" mass="28374">KARQVFELIRGDPDFGCPPNVTSYVLVFRAVARQREPDVDYLISLVDGVAALLGQSQGTLFSGAGTTATMNILLKSACSAEIWVVARHILASLERVGAMPDQATFSIIFSNFKRIHEDGPLLERLYRSIRDSPDRAATLLDTVTYTQFIKYFSRCGRPDLAVEILNESRAHSSPRRRPNMHTYSTILHGCLASQDYHLALDIYEQMRDGEGLHPNQVVLTSVVTAHTRSSLAQALERISEAETGRAAPSMRHYNI</sequence>
<dbReference type="Proteomes" id="UP001145114">
    <property type="component" value="Unassembled WGS sequence"/>
</dbReference>
<gene>
    <name evidence="1" type="ORF">EV182_007520</name>
</gene>
<evidence type="ECO:0000313" key="1">
    <source>
        <dbReference type="EMBL" id="KAJ1676778.1"/>
    </source>
</evidence>
<proteinExistence type="predicted"/>
<protein>
    <submittedName>
        <fullName evidence="1">Uncharacterized protein</fullName>
    </submittedName>
</protein>
<reference evidence="1" key="1">
    <citation type="submission" date="2022-06" db="EMBL/GenBank/DDBJ databases">
        <title>Phylogenomic reconstructions and comparative analyses of Kickxellomycotina fungi.</title>
        <authorList>
            <person name="Reynolds N.K."/>
            <person name="Stajich J.E."/>
            <person name="Barry K."/>
            <person name="Grigoriev I.V."/>
            <person name="Crous P."/>
            <person name="Smith M.E."/>
        </authorList>
    </citation>
    <scope>NUCLEOTIDE SEQUENCE</scope>
    <source>
        <strain evidence="1">RSA 2271</strain>
    </source>
</reference>
<feature type="non-terminal residue" evidence="1">
    <location>
        <position position="255"/>
    </location>
</feature>